<dbReference type="PROSITE" id="PS50056">
    <property type="entry name" value="TYR_PHOSPHATASE_2"/>
    <property type="match status" value="1"/>
</dbReference>
<dbReference type="InterPro" id="IPR020420">
    <property type="entry name" value="Atypical_DUSP_subfamB"/>
</dbReference>
<dbReference type="Pfam" id="PF00782">
    <property type="entry name" value="DSPc"/>
    <property type="match status" value="1"/>
</dbReference>
<dbReference type="KEGG" id="spu:115918955"/>
<keyword evidence="4" id="KW-0904">Protein phosphatase</keyword>
<name>A0A7M7GG29_STRPU</name>
<keyword evidence="8" id="KW-1185">Reference proteome</keyword>
<dbReference type="InterPro" id="IPR020422">
    <property type="entry name" value="TYR_PHOSPHATASE_DUAL_dom"/>
</dbReference>
<dbReference type="Gene3D" id="3.90.190.10">
    <property type="entry name" value="Protein tyrosine phosphatase superfamily"/>
    <property type="match status" value="1"/>
</dbReference>
<dbReference type="EC" id="3.1.3.16" evidence="2"/>
<organism evidence="7 8">
    <name type="scientific">Strongylocentrotus purpuratus</name>
    <name type="common">Purple sea urchin</name>
    <dbReference type="NCBI Taxonomy" id="7668"/>
    <lineage>
        <taxon>Eukaryota</taxon>
        <taxon>Metazoa</taxon>
        <taxon>Echinodermata</taxon>
        <taxon>Eleutherozoa</taxon>
        <taxon>Echinozoa</taxon>
        <taxon>Echinoidea</taxon>
        <taxon>Euechinoidea</taxon>
        <taxon>Echinacea</taxon>
        <taxon>Camarodonta</taxon>
        <taxon>Echinidea</taxon>
        <taxon>Strongylocentrotidae</taxon>
        <taxon>Strongylocentrotus</taxon>
    </lineage>
</organism>
<evidence type="ECO:0000313" key="7">
    <source>
        <dbReference type="EnsemblMetazoa" id="XP_003724790"/>
    </source>
</evidence>
<dbReference type="PROSITE" id="PS50054">
    <property type="entry name" value="TYR_PHOSPHATASE_DUAL"/>
    <property type="match status" value="1"/>
</dbReference>
<dbReference type="RefSeq" id="XP_030851391.1">
    <property type="nucleotide sequence ID" value="XM_030995531.1"/>
</dbReference>
<dbReference type="GO" id="GO:0017017">
    <property type="term" value="F:MAP kinase tyrosine/serine/threonine phosphatase activity"/>
    <property type="evidence" value="ECO:0007669"/>
    <property type="project" value="InterPro"/>
</dbReference>
<keyword evidence="3" id="KW-0378">Hydrolase</keyword>
<evidence type="ECO:0000313" key="8">
    <source>
        <dbReference type="Proteomes" id="UP000007110"/>
    </source>
</evidence>
<dbReference type="GO" id="GO:0004722">
    <property type="term" value="F:protein serine/threonine phosphatase activity"/>
    <property type="evidence" value="ECO:0007669"/>
    <property type="project" value="UniProtKB-EC"/>
</dbReference>
<dbReference type="PANTHER" id="PTHR45961:SF6">
    <property type="entry name" value="IP21249P"/>
    <property type="match status" value="1"/>
</dbReference>
<dbReference type="PROSITE" id="PS00383">
    <property type="entry name" value="TYR_PHOSPHATASE_1"/>
    <property type="match status" value="1"/>
</dbReference>
<evidence type="ECO:0000259" key="5">
    <source>
        <dbReference type="PROSITE" id="PS50054"/>
    </source>
</evidence>
<feature type="domain" description="Tyrosine specific protein phosphatases" evidence="6">
    <location>
        <begin position="78"/>
        <end position="133"/>
    </location>
</feature>
<dbReference type="OMA" id="VYICGAH"/>
<dbReference type="EnsemblMetazoa" id="XM_003724742">
    <property type="protein sequence ID" value="XP_003724790"/>
    <property type="gene ID" value="LOC586673"/>
</dbReference>
<reference evidence="8" key="1">
    <citation type="submission" date="2015-02" db="EMBL/GenBank/DDBJ databases">
        <title>Genome sequencing for Strongylocentrotus purpuratus.</title>
        <authorList>
            <person name="Murali S."/>
            <person name="Liu Y."/>
            <person name="Vee V."/>
            <person name="English A."/>
            <person name="Wang M."/>
            <person name="Skinner E."/>
            <person name="Han Y."/>
            <person name="Muzny D.M."/>
            <person name="Worley K.C."/>
            <person name="Gibbs R.A."/>
        </authorList>
    </citation>
    <scope>NUCLEOTIDE SEQUENCE</scope>
</reference>
<evidence type="ECO:0000256" key="2">
    <source>
        <dbReference type="ARBA" id="ARBA00013081"/>
    </source>
</evidence>
<dbReference type="Proteomes" id="UP000007110">
    <property type="component" value="Unassembled WGS sequence"/>
</dbReference>
<dbReference type="InterPro" id="IPR000340">
    <property type="entry name" value="Dual-sp_phosphatase_cat-dom"/>
</dbReference>
<dbReference type="GeneID" id="586673"/>
<dbReference type="InterPro" id="IPR000387">
    <property type="entry name" value="Tyr_Pase_dom"/>
</dbReference>
<dbReference type="CDD" id="cd14514">
    <property type="entry name" value="DUSP14-like"/>
    <property type="match status" value="1"/>
</dbReference>
<dbReference type="KEGG" id="spu:586673"/>
<dbReference type="InterPro" id="IPR016130">
    <property type="entry name" value="Tyr_Pase_AS"/>
</dbReference>
<dbReference type="PRINTS" id="PR01910">
    <property type="entry name" value="ADSPHPHTASEB"/>
</dbReference>
<sequence>MASPGHAHFHLINEITNSLYLTSAYGASSPTALRAKGITCIINISLSFQTPTPKLRDIEFVRIAVDDIPTAQLGVHFDRIADKINSVKKGGGKTVVHCYAGRSRSASSVMAYLMKYEHLTLKQAHVHVKSRRPVIRPNPGFWKQLITYEHRLYGKNSVKMMYTHAGAIPDVYAQELKNFVHL</sequence>
<accession>A0A7M7GG29</accession>
<dbReference type="PRINTS" id="PR01908">
    <property type="entry name" value="ADSPHPHTASE"/>
</dbReference>
<reference evidence="7" key="2">
    <citation type="submission" date="2021-01" db="UniProtKB">
        <authorList>
            <consortium name="EnsemblMetazoa"/>
        </authorList>
    </citation>
    <scope>IDENTIFICATION</scope>
</reference>
<dbReference type="PANTHER" id="PTHR45961">
    <property type="entry name" value="IP21249P"/>
    <property type="match status" value="1"/>
</dbReference>
<dbReference type="SUPFAM" id="SSF52799">
    <property type="entry name" value="(Phosphotyrosine protein) phosphatases II"/>
    <property type="match status" value="1"/>
</dbReference>
<protein>
    <recommendedName>
        <fullName evidence="2">protein-serine/threonine phosphatase</fullName>
        <ecNumber evidence="2">3.1.3.16</ecNumber>
    </recommendedName>
</protein>
<evidence type="ECO:0000256" key="1">
    <source>
        <dbReference type="ARBA" id="ARBA00008601"/>
    </source>
</evidence>
<dbReference type="InParanoid" id="A0A7M7GG29"/>
<dbReference type="AlphaFoldDB" id="A0A7M7GG29"/>
<evidence type="ECO:0000256" key="4">
    <source>
        <dbReference type="ARBA" id="ARBA00022912"/>
    </source>
</evidence>
<evidence type="ECO:0000259" key="6">
    <source>
        <dbReference type="PROSITE" id="PS50056"/>
    </source>
</evidence>
<dbReference type="SMART" id="SM00195">
    <property type="entry name" value="DSPc"/>
    <property type="match status" value="1"/>
</dbReference>
<dbReference type="GeneID" id="115918955"/>
<feature type="domain" description="Tyrosine-protein phosphatase" evidence="5">
    <location>
        <begin position="11"/>
        <end position="154"/>
    </location>
</feature>
<dbReference type="OrthoDB" id="285418at2759"/>
<evidence type="ECO:0000256" key="3">
    <source>
        <dbReference type="ARBA" id="ARBA00022801"/>
    </source>
</evidence>
<proteinExistence type="inferred from homology"/>
<dbReference type="InterPro" id="IPR029021">
    <property type="entry name" value="Prot-tyrosine_phosphatase-like"/>
</dbReference>
<dbReference type="RefSeq" id="XP_003724790.1">
    <property type="nucleotide sequence ID" value="XM_003724742.3"/>
</dbReference>
<dbReference type="InterPro" id="IPR052103">
    <property type="entry name" value="Dual_spec_Phospatases"/>
</dbReference>
<dbReference type="EnsemblMetazoa" id="XM_030995531">
    <property type="protein sequence ID" value="XP_030851391"/>
    <property type="gene ID" value="LOC115918955"/>
</dbReference>
<comment type="similarity">
    <text evidence="1">Belongs to the protein-tyrosine phosphatase family. Non-receptor class dual specificity subfamily.</text>
</comment>